<dbReference type="InterPro" id="IPR001054">
    <property type="entry name" value="A/G_cyclase"/>
</dbReference>
<dbReference type="Proteomes" id="UP001333818">
    <property type="component" value="Unassembled WGS sequence"/>
</dbReference>
<dbReference type="CDD" id="cd00060">
    <property type="entry name" value="FHA"/>
    <property type="match status" value="1"/>
</dbReference>
<comment type="caution">
    <text evidence="4">The sequence shown here is derived from an EMBL/GenBank/DDBJ whole genome shotgun (WGS) entry which is preliminary data.</text>
</comment>
<dbReference type="PROSITE" id="PS50125">
    <property type="entry name" value="GUANYLATE_CYCLASE_2"/>
    <property type="match status" value="1"/>
</dbReference>
<dbReference type="Gene3D" id="3.30.70.1230">
    <property type="entry name" value="Nucleotide cyclase"/>
    <property type="match status" value="1"/>
</dbReference>
<name>A0AAW9Q1T5_9CYAN</name>
<dbReference type="GO" id="GO:0004016">
    <property type="term" value="F:adenylate cyclase activity"/>
    <property type="evidence" value="ECO:0007669"/>
    <property type="project" value="UniProtKB-ARBA"/>
</dbReference>
<feature type="domain" description="Guanylate cyclase" evidence="3">
    <location>
        <begin position="129"/>
        <end position="265"/>
    </location>
</feature>
<dbReference type="SUPFAM" id="SSF49879">
    <property type="entry name" value="SMAD/FHA domain"/>
    <property type="match status" value="1"/>
</dbReference>
<dbReference type="InterPro" id="IPR029787">
    <property type="entry name" value="Nucleotide_cyclase"/>
</dbReference>
<evidence type="ECO:0000259" key="2">
    <source>
        <dbReference type="PROSITE" id="PS50006"/>
    </source>
</evidence>
<dbReference type="PROSITE" id="PS50006">
    <property type="entry name" value="FHA_DOMAIN"/>
    <property type="match status" value="1"/>
</dbReference>
<dbReference type="PANTHER" id="PTHR43081:SF1">
    <property type="entry name" value="ADENYLATE CYCLASE, TERMINAL-DIFFERENTIATION SPECIFIC"/>
    <property type="match status" value="1"/>
</dbReference>
<dbReference type="SMART" id="SM00240">
    <property type="entry name" value="FHA"/>
    <property type="match status" value="1"/>
</dbReference>
<keyword evidence="5" id="KW-1185">Reference proteome</keyword>
<dbReference type="PANTHER" id="PTHR43081">
    <property type="entry name" value="ADENYLATE CYCLASE, TERMINAL-DIFFERENTIATION SPECIFIC-RELATED"/>
    <property type="match status" value="1"/>
</dbReference>
<evidence type="ECO:0000259" key="3">
    <source>
        <dbReference type="PROSITE" id="PS50125"/>
    </source>
</evidence>
<dbReference type="Gene3D" id="2.60.200.20">
    <property type="match status" value="1"/>
</dbReference>
<dbReference type="EMBL" id="JAZBJZ010000022">
    <property type="protein sequence ID" value="MEE3716586.1"/>
    <property type="molecule type" value="Genomic_DNA"/>
</dbReference>
<proteinExistence type="inferred from homology"/>
<sequence>MELSSQPHLKIHYADGDLTFPLVNATSWTFGRGEENTVVLKDKWASRNHAVIQIMESGNFYLIDLGSLNGSFVNDRRVSIPIVLQSGDRITLGMTDMELVCPPNRPSPDVTAGAKQRSTIMLHQRRMISVLVIDIRNFTKLTRQLEEQVLSQVIGTWFGKAGQIIKQYGSGVDKYIGDAVMAVWVHNTIRGTDKVVPQEMLRVFQALHALYKVSDQLNQQFDLPFPLRFGAGVNTGNAIVGQMGAGDRPEYTALGDTVNAAFRLESATKELGLDIALGETTFEQSPQAMALLPFQQHSVMLKGYDAATTTYAGTFAQLESFLEKVQGQVDSSTGE</sequence>
<dbReference type="InterPro" id="IPR000253">
    <property type="entry name" value="FHA_dom"/>
</dbReference>
<dbReference type="InterPro" id="IPR050697">
    <property type="entry name" value="Adenylyl/Guanylyl_Cyclase_3/4"/>
</dbReference>
<dbReference type="InterPro" id="IPR008984">
    <property type="entry name" value="SMAD_FHA_dom_sf"/>
</dbReference>
<protein>
    <submittedName>
        <fullName evidence="4">Adenylate/guanylate cyclase domain-containing protein</fullName>
    </submittedName>
</protein>
<organism evidence="4 5">
    <name type="scientific">Tumidithrix elongata BACA0141</name>
    <dbReference type="NCBI Taxonomy" id="2716417"/>
    <lineage>
        <taxon>Bacteria</taxon>
        <taxon>Bacillati</taxon>
        <taxon>Cyanobacteriota</taxon>
        <taxon>Cyanophyceae</taxon>
        <taxon>Pseudanabaenales</taxon>
        <taxon>Pseudanabaenaceae</taxon>
        <taxon>Tumidithrix</taxon>
        <taxon>Tumidithrix elongata</taxon>
    </lineage>
</organism>
<dbReference type="GO" id="GO:0035556">
    <property type="term" value="P:intracellular signal transduction"/>
    <property type="evidence" value="ECO:0007669"/>
    <property type="project" value="InterPro"/>
</dbReference>
<gene>
    <name evidence="4" type="ORF">V2H45_07505</name>
</gene>
<evidence type="ECO:0000313" key="5">
    <source>
        <dbReference type="Proteomes" id="UP001333818"/>
    </source>
</evidence>
<dbReference type="SUPFAM" id="SSF55073">
    <property type="entry name" value="Nucleotide cyclase"/>
    <property type="match status" value="1"/>
</dbReference>
<dbReference type="RefSeq" id="WP_330483015.1">
    <property type="nucleotide sequence ID" value="NZ_JAZBJZ010000022.1"/>
</dbReference>
<dbReference type="SMART" id="SM00044">
    <property type="entry name" value="CYCc"/>
    <property type="match status" value="1"/>
</dbReference>
<dbReference type="CDD" id="cd07302">
    <property type="entry name" value="CHD"/>
    <property type="match status" value="1"/>
</dbReference>
<dbReference type="GO" id="GO:0009190">
    <property type="term" value="P:cyclic nucleotide biosynthetic process"/>
    <property type="evidence" value="ECO:0007669"/>
    <property type="project" value="InterPro"/>
</dbReference>
<feature type="domain" description="FHA" evidence="2">
    <location>
        <begin position="28"/>
        <end position="78"/>
    </location>
</feature>
<evidence type="ECO:0000313" key="4">
    <source>
        <dbReference type="EMBL" id="MEE3716586.1"/>
    </source>
</evidence>
<dbReference type="Pfam" id="PF00211">
    <property type="entry name" value="Guanylate_cyc"/>
    <property type="match status" value="1"/>
</dbReference>
<comment type="similarity">
    <text evidence="1">Belongs to the adenylyl cyclase class-3 family.</text>
</comment>
<dbReference type="AlphaFoldDB" id="A0AAW9Q1T5"/>
<accession>A0AAW9Q1T5</accession>
<reference evidence="4" key="1">
    <citation type="submission" date="2024-01" db="EMBL/GenBank/DDBJ databases">
        <title>Bank of Algae and Cyanobacteria of the Azores (BACA) strain genomes.</title>
        <authorList>
            <person name="Luz R."/>
            <person name="Cordeiro R."/>
            <person name="Fonseca A."/>
            <person name="Goncalves V."/>
        </authorList>
    </citation>
    <scope>NUCLEOTIDE SEQUENCE</scope>
    <source>
        <strain evidence="4">BACA0141</strain>
    </source>
</reference>
<dbReference type="Pfam" id="PF00498">
    <property type="entry name" value="FHA"/>
    <property type="match status" value="1"/>
</dbReference>
<evidence type="ECO:0000256" key="1">
    <source>
        <dbReference type="ARBA" id="ARBA00005381"/>
    </source>
</evidence>